<keyword evidence="2 7" id="KW-0812">Transmembrane</keyword>
<dbReference type="GO" id="GO:0009252">
    <property type="term" value="P:peptidoglycan biosynthetic process"/>
    <property type="evidence" value="ECO:0007669"/>
    <property type="project" value="UniProtKB-UniRule"/>
</dbReference>
<comment type="similarity">
    <text evidence="7">Belongs to the transglycosylase MltG family.</text>
</comment>
<sequence>MFKEAETRRRKWLVLVSVLSVVVIVVLVGLSFFEPFLVFKNAKILELDKGCTTRDIAFILKDKGVIWEPYSFIFWSKVLNYDSKLKSGIYDLKPVSNMSELLLALSKGGRPKELTITIPEGFTSMDIAERLYNNGIVRDKDLFLKYIKPYEGYLFPDTYNFYEDMQYETILKKFLDRFNEVVPQNYDELAKKKGLTKKQAIILASIVEKEAKFNEDRPIVASVFLNRLAIGMPLQADSTILYALGIHKEWLTKEDYQIDSPYNTYKYVGLPPTPICNPGLKSIIAVVEAPKTDYYYFMTTPEGKAIFSKTLAEHEANLRKYYGGV</sequence>
<dbReference type="NCBIfam" id="TIGR00247">
    <property type="entry name" value="endolytic transglycosylase MltG"/>
    <property type="match status" value="1"/>
</dbReference>
<comment type="function">
    <text evidence="7">Functions as a peptidoglycan terminase that cleaves nascent peptidoglycan strands endolytically to terminate their elongation.</text>
</comment>
<evidence type="ECO:0000256" key="5">
    <source>
        <dbReference type="ARBA" id="ARBA00023239"/>
    </source>
</evidence>
<evidence type="ECO:0000256" key="4">
    <source>
        <dbReference type="ARBA" id="ARBA00023136"/>
    </source>
</evidence>
<dbReference type="PANTHER" id="PTHR30518:SF2">
    <property type="entry name" value="ENDOLYTIC MUREIN TRANSGLYCOSYLASE"/>
    <property type="match status" value="1"/>
</dbReference>
<reference evidence="8 9" key="1">
    <citation type="submission" date="2018-01" db="EMBL/GenBank/DDBJ databases">
        <title>Metagenomic assembled genomes from two thermal pools in the Uzon Caldera, Kamchatka, Russia.</title>
        <authorList>
            <person name="Wilkins L."/>
            <person name="Ettinger C."/>
        </authorList>
    </citation>
    <scope>NUCLEOTIDE SEQUENCE [LARGE SCALE GENOMIC DNA]</scope>
    <source>
        <strain evidence="8">ZAV-07</strain>
    </source>
</reference>
<feature type="transmembrane region" description="Helical" evidence="7">
    <location>
        <begin position="12"/>
        <end position="33"/>
    </location>
</feature>
<dbReference type="InterPro" id="IPR003770">
    <property type="entry name" value="MLTG-like"/>
</dbReference>
<keyword evidence="1 7" id="KW-1003">Cell membrane</keyword>
<evidence type="ECO:0000256" key="3">
    <source>
        <dbReference type="ARBA" id="ARBA00022989"/>
    </source>
</evidence>
<comment type="caution">
    <text evidence="8">The sequence shown here is derived from an EMBL/GenBank/DDBJ whole genome shotgun (WGS) entry which is preliminary data.</text>
</comment>
<dbReference type="AlphaFoldDB" id="A0A2J6WEU9"/>
<dbReference type="GO" id="GO:0071555">
    <property type="term" value="P:cell wall organization"/>
    <property type="evidence" value="ECO:0007669"/>
    <property type="project" value="UniProtKB-KW"/>
</dbReference>
<protein>
    <recommendedName>
        <fullName evidence="7">Endolytic murein transglycosylase</fullName>
        <ecNumber evidence="7">4.2.2.29</ecNumber>
    </recommendedName>
    <alternativeName>
        <fullName evidence="7">Peptidoglycan lytic transglycosylase</fullName>
    </alternativeName>
    <alternativeName>
        <fullName evidence="7">Peptidoglycan polymerization terminase</fullName>
    </alternativeName>
</protein>
<dbReference type="Pfam" id="PF02618">
    <property type="entry name" value="YceG"/>
    <property type="match status" value="1"/>
</dbReference>
<evidence type="ECO:0000256" key="6">
    <source>
        <dbReference type="ARBA" id="ARBA00023316"/>
    </source>
</evidence>
<evidence type="ECO:0000313" key="8">
    <source>
        <dbReference type="EMBL" id="PMP67847.1"/>
    </source>
</evidence>
<dbReference type="PANTHER" id="PTHR30518">
    <property type="entry name" value="ENDOLYTIC MUREIN TRANSGLYCOSYLASE"/>
    <property type="match status" value="1"/>
</dbReference>
<dbReference type="EC" id="4.2.2.29" evidence="7"/>
<keyword evidence="4 7" id="KW-0472">Membrane</keyword>
<gene>
    <name evidence="7" type="primary">mltG</name>
    <name evidence="8" type="ORF">C0189_02395</name>
</gene>
<organism evidence="8 9">
    <name type="scientific">Caldisericum exile</name>
    <dbReference type="NCBI Taxonomy" id="693075"/>
    <lineage>
        <taxon>Bacteria</taxon>
        <taxon>Pseudomonadati</taxon>
        <taxon>Caldisericota/Cryosericota group</taxon>
        <taxon>Caldisericota</taxon>
        <taxon>Caldisericia</taxon>
        <taxon>Caldisericales</taxon>
        <taxon>Caldisericaceae</taxon>
        <taxon>Caldisericum</taxon>
    </lineage>
</organism>
<evidence type="ECO:0000313" key="9">
    <source>
        <dbReference type="Proteomes" id="UP000237040"/>
    </source>
</evidence>
<evidence type="ECO:0000256" key="1">
    <source>
        <dbReference type="ARBA" id="ARBA00022475"/>
    </source>
</evidence>
<accession>A0A2J6WEU9</accession>
<comment type="catalytic activity">
    <reaction evidence="7">
        <text>a peptidoglycan chain = a peptidoglycan chain with N-acetyl-1,6-anhydromuramyl-[peptide] at the reducing end + a peptidoglycan chain with N-acetylglucosamine at the non-reducing end.</text>
        <dbReference type="EC" id="4.2.2.29"/>
    </reaction>
</comment>
<comment type="subcellular location">
    <subcellularLocation>
        <location evidence="7">Cell membrane</location>
        <topology evidence="7">Single-pass membrane protein</topology>
    </subcellularLocation>
</comment>
<dbReference type="Proteomes" id="UP000237040">
    <property type="component" value="Unassembled WGS sequence"/>
</dbReference>
<dbReference type="CDD" id="cd08010">
    <property type="entry name" value="MltG_like"/>
    <property type="match status" value="1"/>
</dbReference>
<dbReference type="Gene3D" id="3.30.160.60">
    <property type="entry name" value="Classic Zinc Finger"/>
    <property type="match status" value="1"/>
</dbReference>
<dbReference type="GO" id="GO:0008932">
    <property type="term" value="F:lytic endotransglycosylase activity"/>
    <property type="evidence" value="ECO:0007669"/>
    <property type="project" value="UniProtKB-UniRule"/>
</dbReference>
<dbReference type="EMBL" id="PNIL01000034">
    <property type="protein sequence ID" value="PMP67847.1"/>
    <property type="molecule type" value="Genomic_DNA"/>
</dbReference>
<feature type="site" description="Important for catalytic activity" evidence="7">
    <location>
        <position position="210"/>
    </location>
</feature>
<name>A0A2J6WEU9_9BACT</name>
<keyword evidence="6 7" id="KW-0961">Cell wall biogenesis/degradation</keyword>
<dbReference type="HAMAP" id="MF_02065">
    <property type="entry name" value="MltG"/>
    <property type="match status" value="1"/>
</dbReference>
<evidence type="ECO:0000256" key="7">
    <source>
        <dbReference type="HAMAP-Rule" id="MF_02065"/>
    </source>
</evidence>
<evidence type="ECO:0000256" key="2">
    <source>
        <dbReference type="ARBA" id="ARBA00022692"/>
    </source>
</evidence>
<dbReference type="GO" id="GO:0005886">
    <property type="term" value="C:plasma membrane"/>
    <property type="evidence" value="ECO:0007669"/>
    <property type="project" value="UniProtKB-SubCell"/>
</dbReference>
<dbReference type="Gene3D" id="3.30.1490.480">
    <property type="entry name" value="Endolytic murein transglycosylase"/>
    <property type="match status" value="2"/>
</dbReference>
<proteinExistence type="inferred from homology"/>
<keyword evidence="5 7" id="KW-0456">Lyase</keyword>
<keyword evidence="3 7" id="KW-1133">Transmembrane helix</keyword>